<dbReference type="EMBL" id="KK914686">
    <property type="protein sequence ID" value="KDP30402.1"/>
    <property type="molecule type" value="Genomic_DNA"/>
</dbReference>
<protein>
    <submittedName>
        <fullName evidence="1">Uncharacterized protein</fullName>
    </submittedName>
</protein>
<name>A0A067K2Q0_JATCU</name>
<dbReference type="AlphaFoldDB" id="A0A067K2Q0"/>
<proteinExistence type="predicted"/>
<evidence type="ECO:0000313" key="2">
    <source>
        <dbReference type="Proteomes" id="UP000027138"/>
    </source>
</evidence>
<organism evidence="1 2">
    <name type="scientific">Jatropha curcas</name>
    <name type="common">Barbados nut</name>
    <dbReference type="NCBI Taxonomy" id="180498"/>
    <lineage>
        <taxon>Eukaryota</taxon>
        <taxon>Viridiplantae</taxon>
        <taxon>Streptophyta</taxon>
        <taxon>Embryophyta</taxon>
        <taxon>Tracheophyta</taxon>
        <taxon>Spermatophyta</taxon>
        <taxon>Magnoliopsida</taxon>
        <taxon>eudicotyledons</taxon>
        <taxon>Gunneridae</taxon>
        <taxon>Pentapetalae</taxon>
        <taxon>rosids</taxon>
        <taxon>fabids</taxon>
        <taxon>Malpighiales</taxon>
        <taxon>Euphorbiaceae</taxon>
        <taxon>Crotonoideae</taxon>
        <taxon>Jatropheae</taxon>
        <taxon>Jatropha</taxon>
    </lineage>
</organism>
<dbReference type="Proteomes" id="UP000027138">
    <property type="component" value="Unassembled WGS sequence"/>
</dbReference>
<reference evidence="1 2" key="1">
    <citation type="journal article" date="2014" name="PLoS ONE">
        <title>Global Analysis of Gene Expression Profiles in Physic Nut (Jatropha curcas L.) Seedlings Exposed to Salt Stress.</title>
        <authorList>
            <person name="Zhang L."/>
            <person name="Zhang C."/>
            <person name="Wu P."/>
            <person name="Chen Y."/>
            <person name="Li M."/>
            <person name="Jiang H."/>
            <person name="Wu G."/>
        </authorList>
    </citation>
    <scope>NUCLEOTIDE SEQUENCE [LARGE SCALE GENOMIC DNA]</scope>
    <source>
        <strain evidence="2">cv. GZQX0401</strain>
        <tissue evidence="1">Young leaves</tissue>
    </source>
</reference>
<evidence type="ECO:0000313" key="1">
    <source>
        <dbReference type="EMBL" id="KDP30402.1"/>
    </source>
</evidence>
<accession>A0A067K2Q0</accession>
<keyword evidence="2" id="KW-1185">Reference proteome</keyword>
<gene>
    <name evidence="1" type="ORF">JCGZ_18145</name>
</gene>
<sequence>MELKGIWRITWEIHWCFLKGQLQESCKEIWGSHVLIFKSKSHKSIMMRHLTSVVRNLKAFLGFLYCWWHVKLVCYSCTAVPTSMPQTVHSTDSLSDHATAHARATTHALAVQPTDSLSVLQCPCYSDMCYCTCPCYSARATAHARAN</sequence>